<feature type="region of interest" description="Disordered" evidence="4">
    <location>
        <begin position="253"/>
        <end position="331"/>
    </location>
</feature>
<evidence type="ECO:0000256" key="1">
    <source>
        <dbReference type="ARBA" id="ARBA00004906"/>
    </source>
</evidence>
<dbReference type="EMBL" id="SIDB01000008">
    <property type="protein sequence ID" value="KAI3429467.1"/>
    <property type="molecule type" value="Genomic_DNA"/>
</dbReference>
<reference evidence="6" key="1">
    <citation type="journal article" date="2019" name="Plant J.">
        <title>Chlorella vulgaris genome assembly and annotation reveals the molecular basis for metabolic acclimation to high light conditions.</title>
        <authorList>
            <person name="Cecchin M."/>
            <person name="Marcolungo L."/>
            <person name="Rossato M."/>
            <person name="Girolomoni L."/>
            <person name="Cosentino E."/>
            <person name="Cuine S."/>
            <person name="Li-Beisson Y."/>
            <person name="Delledonne M."/>
            <person name="Ballottari M."/>
        </authorList>
    </citation>
    <scope>NUCLEOTIDE SEQUENCE</scope>
    <source>
        <strain evidence="6">211/11P</strain>
    </source>
</reference>
<evidence type="ECO:0000313" key="7">
    <source>
        <dbReference type="Proteomes" id="UP001055712"/>
    </source>
</evidence>
<keyword evidence="3" id="KW-0677">Repeat</keyword>
<dbReference type="Pfam" id="PF07707">
    <property type="entry name" value="BACK"/>
    <property type="match status" value="1"/>
</dbReference>
<dbReference type="SMART" id="SM00875">
    <property type="entry name" value="BACK"/>
    <property type="match status" value="1"/>
</dbReference>
<evidence type="ECO:0000259" key="5">
    <source>
        <dbReference type="PROSITE" id="PS50097"/>
    </source>
</evidence>
<evidence type="ECO:0000313" key="6">
    <source>
        <dbReference type="EMBL" id="KAI3429467.1"/>
    </source>
</evidence>
<dbReference type="Pfam" id="PF00651">
    <property type="entry name" value="BTB"/>
    <property type="match status" value="1"/>
</dbReference>
<keyword evidence="2" id="KW-0880">Kelch repeat</keyword>
<dbReference type="InterPro" id="IPR006652">
    <property type="entry name" value="Kelch_1"/>
</dbReference>
<evidence type="ECO:0000256" key="3">
    <source>
        <dbReference type="ARBA" id="ARBA00022737"/>
    </source>
</evidence>
<organism evidence="6 7">
    <name type="scientific">Chlorella vulgaris</name>
    <name type="common">Green alga</name>
    <dbReference type="NCBI Taxonomy" id="3077"/>
    <lineage>
        <taxon>Eukaryota</taxon>
        <taxon>Viridiplantae</taxon>
        <taxon>Chlorophyta</taxon>
        <taxon>core chlorophytes</taxon>
        <taxon>Trebouxiophyceae</taxon>
        <taxon>Chlorellales</taxon>
        <taxon>Chlorellaceae</taxon>
        <taxon>Chlorella clade</taxon>
        <taxon>Chlorella</taxon>
    </lineage>
</organism>
<feature type="compositionally biased region" description="Low complexity" evidence="4">
    <location>
        <begin position="264"/>
        <end position="285"/>
    </location>
</feature>
<name>A0A9D4TMG6_CHLVU</name>
<dbReference type="SMART" id="SM00225">
    <property type="entry name" value="BTB"/>
    <property type="match status" value="1"/>
</dbReference>
<dbReference type="InterPro" id="IPR000210">
    <property type="entry name" value="BTB/POZ_dom"/>
</dbReference>
<accession>A0A9D4TMG6</accession>
<comment type="pathway">
    <text evidence="1">Protein modification; protein ubiquitination.</text>
</comment>
<evidence type="ECO:0000256" key="4">
    <source>
        <dbReference type="SAM" id="MobiDB-lite"/>
    </source>
</evidence>
<dbReference type="SMART" id="SM00612">
    <property type="entry name" value="Kelch"/>
    <property type="match status" value="6"/>
</dbReference>
<dbReference type="Pfam" id="PF24681">
    <property type="entry name" value="Kelch_KLHDC2_KLHL20_DRC7"/>
    <property type="match status" value="1"/>
</dbReference>
<dbReference type="Gene3D" id="3.30.710.10">
    <property type="entry name" value="Potassium Channel Kv1.1, Chain A"/>
    <property type="match status" value="1"/>
</dbReference>
<dbReference type="PIRSF" id="PIRSF037037">
    <property type="entry name" value="Kelch-like_protein_gigaxonin"/>
    <property type="match status" value="1"/>
</dbReference>
<dbReference type="SUPFAM" id="SSF117281">
    <property type="entry name" value="Kelch motif"/>
    <property type="match status" value="2"/>
</dbReference>
<dbReference type="InterPro" id="IPR017096">
    <property type="entry name" value="BTB-kelch_protein"/>
</dbReference>
<dbReference type="PROSITE" id="PS50097">
    <property type="entry name" value="BTB"/>
    <property type="match status" value="1"/>
</dbReference>
<evidence type="ECO:0000256" key="2">
    <source>
        <dbReference type="ARBA" id="ARBA00022441"/>
    </source>
</evidence>
<dbReference type="Gene3D" id="1.25.40.420">
    <property type="match status" value="1"/>
</dbReference>
<reference evidence="6" key="2">
    <citation type="submission" date="2020-11" db="EMBL/GenBank/DDBJ databases">
        <authorList>
            <person name="Cecchin M."/>
            <person name="Marcolungo L."/>
            <person name="Rossato M."/>
            <person name="Girolomoni L."/>
            <person name="Cosentino E."/>
            <person name="Cuine S."/>
            <person name="Li-Beisson Y."/>
            <person name="Delledonne M."/>
            <person name="Ballottari M."/>
        </authorList>
    </citation>
    <scope>NUCLEOTIDE SEQUENCE</scope>
    <source>
        <strain evidence="6">211/11P</strain>
        <tissue evidence="6">Whole cell</tissue>
    </source>
</reference>
<dbReference type="Proteomes" id="UP001055712">
    <property type="component" value="Unassembled WGS sequence"/>
</dbReference>
<dbReference type="Gene3D" id="2.120.10.80">
    <property type="entry name" value="Kelch-type beta propeller"/>
    <property type="match status" value="2"/>
</dbReference>
<sequence>MGEPRLPAISLANELERDSQLYSLWLDEALCDCALVANDGTTQSAHKVVLAACSPFFKALFTGAWRDQEQQQQSPTSGLPRWSLRGVDGASLHLLLHAIYSKRLPVTGESAADDVALLLAASNYLEVLPVKAACCQFLRSQLSLETVAETLSLAAAHDCAELGADAARFFEGHFAQLLKSEHAASLAVLPPDLLRQLLSSDGLNTHSELDVARATLMWAAADPDPRAPLLSELLPAARMLPGQLAEDAARCGMLHGAGGDQHSLLQPQQQEQEQQQERQQQQQQQRRQEPLPVSPQSEAPSCHAAHPAGSSPTSPSWHEEQQQQQQAAFQQQQPWLDLQGLAPAFLTACRQLQHNWAAVEASGEGAPLSFRPRLSCPTGLMMAGGLDDGWRPLRTVELYCPQKDCWSAGPLMPAPCSFAAASILGQQTYVVEGAAHAPSVLAFDRQQRRWRLCQGLATPRVNMAVAALEEQLYVLGGRAGIGKGAAVLRDVEVYSPDTDSWHATPPMAAPRTSLAAAALGGRLYAVGGQDSRSTHGGTEVFEPGAGRWVPLSATMHQPRKYLGLAAAGGRLVAVGGMTAARMRLPAAEALDPREGRWQALPPMTVARSSAGVAALHECVYVVGGNVGMGVNENHAGVEVWVPAAGRWRSCSPMSHGRSGLSVAPF</sequence>
<dbReference type="InterPro" id="IPR011333">
    <property type="entry name" value="SKP1/BTB/POZ_sf"/>
</dbReference>
<dbReference type="PANTHER" id="PTHR45632">
    <property type="entry name" value="LD33804P"/>
    <property type="match status" value="1"/>
</dbReference>
<dbReference type="InterPro" id="IPR015915">
    <property type="entry name" value="Kelch-typ_b-propeller"/>
</dbReference>
<gene>
    <name evidence="6" type="ORF">D9Q98_005559</name>
</gene>
<dbReference type="SUPFAM" id="SSF54695">
    <property type="entry name" value="POZ domain"/>
    <property type="match status" value="1"/>
</dbReference>
<protein>
    <recommendedName>
        <fullName evidence="5">BTB domain-containing protein</fullName>
    </recommendedName>
</protein>
<proteinExistence type="predicted"/>
<dbReference type="OrthoDB" id="45365at2759"/>
<feature type="compositionally biased region" description="Low complexity" evidence="4">
    <location>
        <begin position="322"/>
        <end position="331"/>
    </location>
</feature>
<dbReference type="AlphaFoldDB" id="A0A9D4TMG6"/>
<comment type="caution">
    <text evidence="6">The sequence shown here is derived from an EMBL/GenBank/DDBJ whole genome shotgun (WGS) entry which is preliminary data.</text>
</comment>
<keyword evidence="7" id="KW-1185">Reference proteome</keyword>
<feature type="domain" description="BTB" evidence="5">
    <location>
        <begin position="31"/>
        <end position="108"/>
    </location>
</feature>
<dbReference type="InterPro" id="IPR011705">
    <property type="entry name" value="BACK"/>
</dbReference>
<dbReference type="PANTHER" id="PTHR45632:SF3">
    <property type="entry name" value="KELCH-LIKE PROTEIN 32"/>
    <property type="match status" value="1"/>
</dbReference>